<keyword evidence="2" id="KW-1185">Reference proteome</keyword>
<dbReference type="AlphaFoldDB" id="A0A6G1IAW4"/>
<sequence length="175" mass="19237">MRLTLQYFGTSAEAIGFSTTISASRHNGTTVCGQLSTITAEIKHILWFFASATTQLADITMHAAWSGLPSVSQIGPESSRPESEAYSGVISDFVQTHYISCAHPAHLHRSRKSVLSMQLFCSSIQWHPFLLTLRSIQKRLPSYPAMDRGNGPRLPRESTHICGHLYIADFGASAD</sequence>
<reference evidence="1" key="1">
    <citation type="journal article" date="2020" name="Stud. Mycol.">
        <title>101 Dothideomycetes genomes: a test case for predicting lifestyles and emergence of pathogens.</title>
        <authorList>
            <person name="Haridas S."/>
            <person name="Albert R."/>
            <person name="Binder M."/>
            <person name="Bloem J."/>
            <person name="Labutti K."/>
            <person name="Salamov A."/>
            <person name="Andreopoulos B."/>
            <person name="Baker S."/>
            <person name="Barry K."/>
            <person name="Bills G."/>
            <person name="Bluhm B."/>
            <person name="Cannon C."/>
            <person name="Castanera R."/>
            <person name="Culley D."/>
            <person name="Daum C."/>
            <person name="Ezra D."/>
            <person name="Gonzalez J."/>
            <person name="Henrissat B."/>
            <person name="Kuo A."/>
            <person name="Liang C."/>
            <person name="Lipzen A."/>
            <person name="Lutzoni F."/>
            <person name="Magnuson J."/>
            <person name="Mondo S."/>
            <person name="Nolan M."/>
            <person name="Ohm R."/>
            <person name="Pangilinan J."/>
            <person name="Park H.-J."/>
            <person name="Ramirez L."/>
            <person name="Alfaro M."/>
            <person name="Sun H."/>
            <person name="Tritt A."/>
            <person name="Yoshinaga Y."/>
            <person name="Zwiers L.-H."/>
            <person name="Turgeon B."/>
            <person name="Goodwin S."/>
            <person name="Spatafora J."/>
            <person name="Crous P."/>
            <person name="Grigoriev I."/>
        </authorList>
    </citation>
    <scope>NUCLEOTIDE SEQUENCE</scope>
    <source>
        <strain evidence="1">CBS 262.69</strain>
    </source>
</reference>
<dbReference type="EMBL" id="ML996687">
    <property type="protein sequence ID" value="KAF2405209.1"/>
    <property type="molecule type" value="Genomic_DNA"/>
</dbReference>
<organism evidence="1 2">
    <name type="scientific">Trichodelitschia bisporula</name>
    <dbReference type="NCBI Taxonomy" id="703511"/>
    <lineage>
        <taxon>Eukaryota</taxon>
        <taxon>Fungi</taxon>
        <taxon>Dikarya</taxon>
        <taxon>Ascomycota</taxon>
        <taxon>Pezizomycotina</taxon>
        <taxon>Dothideomycetes</taxon>
        <taxon>Dothideomycetes incertae sedis</taxon>
        <taxon>Phaeotrichales</taxon>
        <taxon>Phaeotrichaceae</taxon>
        <taxon>Trichodelitschia</taxon>
    </lineage>
</organism>
<gene>
    <name evidence="1" type="ORF">EJ06DRAFT_16962</name>
</gene>
<accession>A0A6G1IAW4</accession>
<proteinExistence type="predicted"/>
<protein>
    <submittedName>
        <fullName evidence="1">Uncharacterized protein</fullName>
    </submittedName>
</protein>
<dbReference type="Proteomes" id="UP000799640">
    <property type="component" value="Unassembled WGS sequence"/>
</dbReference>
<evidence type="ECO:0000313" key="2">
    <source>
        <dbReference type="Proteomes" id="UP000799640"/>
    </source>
</evidence>
<evidence type="ECO:0000313" key="1">
    <source>
        <dbReference type="EMBL" id="KAF2405209.1"/>
    </source>
</evidence>
<name>A0A6G1IAW4_9PEZI</name>